<dbReference type="EMBL" id="JAAXPG010000063">
    <property type="protein sequence ID" value="NKZ02122.1"/>
    <property type="molecule type" value="Genomic_DNA"/>
</dbReference>
<dbReference type="Proteomes" id="UP000553209">
    <property type="component" value="Unassembled WGS sequence"/>
</dbReference>
<comment type="caution">
    <text evidence="4">The sequence shown here is derived from an EMBL/GenBank/DDBJ whole genome shotgun (WGS) entry which is preliminary data.</text>
</comment>
<evidence type="ECO:0000256" key="1">
    <source>
        <dbReference type="SAM" id="MobiDB-lite"/>
    </source>
</evidence>
<accession>A0A7X6MIB8</accession>
<gene>
    <name evidence="4" type="ORF">HGB44_31375</name>
</gene>
<dbReference type="InterPro" id="IPR025828">
    <property type="entry name" value="Put_sensor_dom"/>
</dbReference>
<reference evidence="4 5" key="1">
    <citation type="submission" date="2020-04" db="EMBL/GenBank/DDBJ databases">
        <title>MicrobeNet Type strains.</title>
        <authorList>
            <person name="Nicholson A.C."/>
        </authorList>
    </citation>
    <scope>NUCLEOTIDE SEQUENCE [LARGE SCALE GENOMIC DNA]</scope>
    <source>
        <strain evidence="4 5">ATCC 23612</strain>
    </source>
</reference>
<keyword evidence="4" id="KW-0808">Transferase</keyword>
<keyword evidence="5" id="KW-1185">Reference proteome</keyword>
<name>A0A7X6MIB8_9ACTN</name>
<proteinExistence type="predicted"/>
<keyword evidence="2" id="KW-0472">Membrane</keyword>
<feature type="compositionally biased region" description="Low complexity" evidence="1">
    <location>
        <begin position="82"/>
        <end position="95"/>
    </location>
</feature>
<feature type="region of interest" description="Disordered" evidence="1">
    <location>
        <begin position="72"/>
        <end position="95"/>
    </location>
</feature>
<keyword evidence="2" id="KW-1133">Transmembrane helix</keyword>
<feature type="transmembrane region" description="Helical" evidence="2">
    <location>
        <begin position="12"/>
        <end position="37"/>
    </location>
</feature>
<evidence type="ECO:0000259" key="3">
    <source>
        <dbReference type="Pfam" id="PF13796"/>
    </source>
</evidence>
<feature type="domain" description="Putative sensor" evidence="3">
    <location>
        <begin position="26"/>
        <end position="88"/>
    </location>
</feature>
<feature type="transmembrane region" description="Helical" evidence="2">
    <location>
        <begin position="43"/>
        <end position="62"/>
    </location>
</feature>
<feature type="non-terminal residue" evidence="4">
    <location>
        <position position="95"/>
    </location>
</feature>
<dbReference type="Pfam" id="PF13796">
    <property type="entry name" value="Sensor"/>
    <property type="match status" value="1"/>
</dbReference>
<keyword evidence="2" id="KW-0812">Transmembrane</keyword>
<dbReference type="RefSeq" id="WP_210752429.1">
    <property type="nucleotide sequence ID" value="NZ_JAAXPG010000063.1"/>
</dbReference>
<keyword evidence="4" id="KW-0418">Kinase</keyword>
<evidence type="ECO:0000313" key="4">
    <source>
        <dbReference type="EMBL" id="NKZ02122.1"/>
    </source>
</evidence>
<sequence length="95" mass="10361">MATASHHRAGRLTTLAYLFLLLSQNIAALLLLPLILISAVLTLTWIGLPFVILTGILLRTLADSQRRTLSHMLIKNSKPPRGRTGTPGLPNPTTR</sequence>
<protein>
    <submittedName>
        <fullName evidence="4">Sensor histidine kinase</fullName>
    </submittedName>
</protein>
<dbReference type="AlphaFoldDB" id="A0A7X6MIB8"/>
<evidence type="ECO:0000256" key="2">
    <source>
        <dbReference type="SAM" id="Phobius"/>
    </source>
</evidence>
<organism evidence="4 5">
    <name type="scientific">Nocardiopsis alborubida</name>
    <dbReference type="NCBI Taxonomy" id="146802"/>
    <lineage>
        <taxon>Bacteria</taxon>
        <taxon>Bacillati</taxon>
        <taxon>Actinomycetota</taxon>
        <taxon>Actinomycetes</taxon>
        <taxon>Streptosporangiales</taxon>
        <taxon>Nocardiopsidaceae</taxon>
        <taxon>Nocardiopsis</taxon>
    </lineage>
</organism>
<dbReference type="GO" id="GO:0016301">
    <property type="term" value="F:kinase activity"/>
    <property type="evidence" value="ECO:0007669"/>
    <property type="project" value="UniProtKB-KW"/>
</dbReference>
<evidence type="ECO:0000313" key="5">
    <source>
        <dbReference type="Proteomes" id="UP000553209"/>
    </source>
</evidence>